<reference evidence="12" key="5">
    <citation type="submission" date="2018-06" db="EMBL/GenBank/DDBJ databases">
        <title>Serratia marcescens genome sequencing and assembly.</title>
        <authorList>
            <person name="Martins R.C."/>
            <person name="Perdigao-Neto L.V."/>
            <person name="Costa S.F."/>
            <person name="Levin A.S.S."/>
        </authorList>
    </citation>
    <scope>NUCLEOTIDE SEQUENCE [LARGE SCALE GENOMIC DNA]</scope>
    <source>
        <strain evidence="12">1283</strain>
    </source>
</reference>
<keyword evidence="12" id="KW-1185">Reference proteome</keyword>
<evidence type="ECO:0000256" key="1">
    <source>
        <dbReference type="ARBA" id="ARBA00009437"/>
    </source>
</evidence>
<evidence type="ECO:0000313" key="11">
    <source>
        <dbReference type="Proteomes" id="UP000245399"/>
    </source>
</evidence>
<protein>
    <submittedName>
        <fullName evidence="8">LysR family transcriptional regulator</fullName>
    </submittedName>
</protein>
<reference evidence="9" key="6">
    <citation type="submission" date="2018-06" db="EMBL/GenBank/DDBJ databases">
        <authorList>
            <person name="Martins R.C."/>
            <person name="Perdigao-Neto L.V."/>
            <person name="Costa S.F."/>
            <person name="Levin A.S.S."/>
        </authorList>
    </citation>
    <scope>NUCLEOTIDE SEQUENCE</scope>
    <source>
        <strain evidence="9">1283</strain>
    </source>
</reference>
<reference evidence="9 12" key="4">
    <citation type="submission" date="2018-06" db="EMBL/GenBank/DDBJ databases">
        <title>Serratia marcescens genome sequencing and assembly.</title>
        <authorList>
            <person name="Martins R.C.R."/>
            <person name="Perdigao-Neto L.V."/>
            <person name="Costa S.F."/>
            <person name="Levin A.S.S."/>
        </authorList>
    </citation>
    <scope>NUCLEOTIDE SEQUENCE [LARGE SCALE GENOMIC DNA]</scope>
    <source>
        <strain evidence="9 12">1283</strain>
    </source>
</reference>
<evidence type="ECO:0000313" key="10">
    <source>
        <dbReference type="Proteomes" id="UP000050489"/>
    </source>
</evidence>
<name>A0A0G3SJ77_SERMA</name>
<organism evidence="8 10">
    <name type="scientific">Serratia marcescens</name>
    <dbReference type="NCBI Taxonomy" id="615"/>
    <lineage>
        <taxon>Bacteria</taxon>
        <taxon>Pseudomonadati</taxon>
        <taxon>Pseudomonadota</taxon>
        <taxon>Gammaproteobacteria</taxon>
        <taxon>Enterobacterales</taxon>
        <taxon>Yersiniaceae</taxon>
        <taxon>Serratia</taxon>
    </lineage>
</organism>
<dbReference type="CDD" id="cd08422">
    <property type="entry name" value="PBP2_CrgA_like"/>
    <property type="match status" value="1"/>
</dbReference>
<dbReference type="Gene3D" id="3.40.190.290">
    <property type="match status" value="1"/>
</dbReference>
<dbReference type="EMBL" id="LJEX02000091">
    <property type="protein sequence ID" value="OCO85846.1"/>
    <property type="molecule type" value="Genomic_DNA"/>
</dbReference>
<evidence type="ECO:0000313" key="7">
    <source>
        <dbReference type="EMBL" id="AWL67532.1"/>
    </source>
</evidence>
<dbReference type="Gene3D" id="1.10.10.10">
    <property type="entry name" value="Winged helix-like DNA-binding domain superfamily/Winged helix DNA-binding domain"/>
    <property type="match status" value="1"/>
</dbReference>
<dbReference type="EMBL" id="QJQB01000193">
    <property type="protein sequence ID" value="PYA69895.1"/>
    <property type="molecule type" value="Genomic_DNA"/>
</dbReference>
<comment type="similarity">
    <text evidence="1">Belongs to the LysR transcriptional regulatory family.</text>
</comment>
<evidence type="ECO:0000313" key="8">
    <source>
        <dbReference type="EMBL" id="OCO85846.1"/>
    </source>
</evidence>
<dbReference type="PROSITE" id="PS50931">
    <property type="entry name" value="HTH_LYSR"/>
    <property type="match status" value="1"/>
</dbReference>
<evidence type="ECO:0000256" key="2">
    <source>
        <dbReference type="ARBA" id="ARBA00022491"/>
    </source>
</evidence>
<dbReference type="AlphaFoldDB" id="A0A0G3SJ77"/>
<keyword evidence="2" id="KW-0678">Repressor</keyword>
<dbReference type="Pfam" id="PF03466">
    <property type="entry name" value="LysR_substrate"/>
    <property type="match status" value="1"/>
</dbReference>
<dbReference type="InterPro" id="IPR036388">
    <property type="entry name" value="WH-like_DNA-bd_sf"/>
</dbReference>
<evidence type="ECO:0000256" key="3">
    <source>
        <dbReference type="ARBA" id="ARBA00023015"/>
    </source>
</evidence>
<dbReference type="FunFam" id="3.40.190.290:FF:000001">
    <property type="entry name" value="Transcriptional regulator, LysR family"/>
    <property type="match status" value="1"/>
</dbReference>
<dbReference type="InterPro" id="IPR036390">
    <property type="entry name" value="WH_DNA-bd_sf"/>
</dbReference>
<keyword evidence="4" id="KW-0238">DNA-binding</keyword>
<gene>
    <name evidence="8" type="ORF">AN695_0214535</name>
    <name evidence="7" type="ORF">DKC05_07525</name>
    <name evidence="9" type="ORF">DMW51_08605</name>
</gene>
<reference evidence="8" key="2">
    <citation type="journal article" date="2017" name="PLoS ONE">
        <title>Genomic and phenotypic characterisation of fluoroquinolone resistance mechanisms in Enterobacteriaceae in Durban, South Africa.</title>
        <authorList>
            <person name="Osei Sekyere J."/>
            <person name="Amoako D.G."/>
        </authorList>
    </citation>
    <scope>NUCLEOTIDE SEQUENCE</scope>
    <source>
        <strain evidence="8">945174350</strain>
    </source>
</reference>
<evidence type="ECO:0000259" key="6">
    <source>
        <dbReference type="PROSITE" id="PS50931"/>
    </source>
</evidence>
<evidence type="ECO:0000313" key="12">
    <source>
        <dbReference type="Proteomes" id="UP000247823"/>
    </source>
</evidence>
<dbReference type="Pfam" id="PF00126">
    <property type="entry name" value="HTH_1"/>
    <property type="match status" value="1"/>
</dbReference>
<dbReference type="Proteomes" id="UP000245399">
    <property type="component" value="Chromosome"/>
</dbReference>
<dbReference type="PANTHER" id="PTHR30537:SF21">
    <property type="entry name" value="HTH-TYPE TRANSCRIPTIONAL REGULATOR SINR-RELATED"/>
    <property type="match status" value="1"/>
</dbReference>
<evidence type="ECO:0000256" key="5">
    <source>
        <dbReference type="ARBA" id="ARBA00023163"/>
    </source>
</evidence>
<dbReference type="PANTHER" id="PTHR30537">
    <property type="entry name" value="HTH-TYPE TRANSCRIPTIONAL REGULATOR"/>
    <property type="match status" value="1"/>
</dbReference>
<dbReference type="InterPro" id="IPR005119">
    <property type="entry name" value="LysR_subst-bd"/>
</dbReference>
<dbReference type="SUPFAM" id="SSF53850">
    <property type="entry name" value="Periplasmic binding protein-like II"/>
    <property type="match status" value="1"/>
</dbReference>
<dbReference type="InterPro" id="IPR000847">
    <property type="entry name" value="LysR_HTH_N"/>
</dbReference>
<dbReference type="EMBL" id="CP029449">
    <property type="protein sequence ID" value="AWL67532.1"/>
    <property type="molecule type" value="Genomic_DNA"/>
</dbReference>
<dbReference type="GO" id="GO:0006351">
    <property type="term" value="P:DNA-templated transcription"/>
    <property type="evidence" value="ECO:0007669"/>
    <property type="project" value="TreeGrafter"/>
</dbReference>
<sequence length="303" mass="34057">MTSFVDLEVFVRTVDGGSFSAAARALDMTPAAASIAVKRLEQQLGARLLVRSTRSLRLTEEGARYLDSARLALGALAEGEQAIREKHQGLSGVLQISAPSDFGRNLLLGWLDEFRQQHPHIQLQLLINDRQADLFREPVDVALRFGPLADSSLVALPILPQHRRLICASPDYLRRHGSPQTPADLALHSILVYQPSGKRQVEWRLWRGEELVEVPLNGSYFTDDGEIARRWALAGHGVVRKSAIDVVADIRAGRLVQLLPEWRSDAVPINLVCPHRSQVSERVRQLQRFLQQRCQRWMDDHLA</sequence>
<dbReference type="GO" id="GO:0003700">
    <property type="term" value="F:DNA-binding transcription factor activity"/>
    <property type="evidence" value="ECO:0007669"/>
    <property type="project" value="InterPro"/>
</dbReference>
<reference evidence="10" key="1">
    <citation type="submission" date="2016-04" db="EMBL/GenBank/DDBJ databases">
        <authorList>
            <person name="Osei Sekyere J."/>
            <person name="Sivertsen A."/>
            <person name="Pedersen A.T."/>
            <person name="Sundsfjord A."/>
        </authorList>
    </citation>
    <scope>NUCLEOTIDE SEQUENCE [LARGE SCALE GENOMIC DNA]</scope>
    <source>
        <strain evidence="10">945174350</strain>
    </source>
</reference>
<dbReference type="RefSeq" id="WP_047728263.1">
    <property type="nucleotide sequence ID" value="NZ_CADDTT010000013.1"/>
</dbReference>
<dbReference type="GO" id="GO:0043565">
    <property type="term" value="F:sequence-specific DNA binding"/>
    <property type="evidence" value="ECO:0007669"/>
    <property type="project" value="TreeGrafter"/>
</dbReference>
<dbReference type="Proteomes" id="UP000247823">
    <property type="component" value="Unassembled WGS sequence"/>
</dbReference>
<feature type="domain" description="HTH lysR-type" evidence="6">
    <location>
        <begin position="1"/>
        <end position="59"/>
    </location>
</feature>
<dbReference type="Proteomes" id="UP000050489">
    <property type="component" value="Unassembled WGS sequence"/>
</dbReference>
<dbReference type="InterPro" id="IPR058163">
    <property type="entry name" value="LysR-type_TF_proteobact-type"/>
</dbReference>
<reference evidence="7 11" key="3">
    <citation type="submission" date="2018-05" db="EMBL/GenBank/DDBJ databases">
        <title>Klebsiella quasipneumonaiae provides a window into carbapenemase gene transfer, plasmid rearrangements and nosocomial acquisition from the hospital environment.</title>
        <authorList>
            <person name="Mathers A.J."/>
            <person name="Vegesana K."/>
            <person name="Stoesser N."/>
            <person name="Crook D."/>
            <person name="Vaughan A."/>
            <person name="Barry K."/>
            <person name="Parikh H."/>
            <person name="Sebra R."/>
            <person name="Kotay S."/>
            <person name="Walker A.S."/>
            <person name="Sheppard A.E."/>
        </authorList>
    </citation>
    <scope>NUCLEOTIDE SEQUENCE [LARGE SCALE GENOMIC DNA]</scope>
    <source>
        <strain evidence="7 11">CAV1761</strain>
    </source>
</reference>
<proteinExistence type="inferred from homology"/>
<keyword evidence="5" id="KW-0804">Transcription</keyword>
<dbReference type="SUPFAM" id="SSF46785">
    <property type="entry name" value="Winged helix' DNA-binding domain"/>
    <property type="match status" value="1"/>
</dbReference>
<keyword evidence="3" id="KW-0805">Transcription regulation</keyword>
<accession>A0A0G3SJ77</accession>
<dbReference type="FunFam" id="1.10.10.10:FF:000001">
    <property type="entry name" value="LysR family transcriptional regulator"/>
    <property type="match status" value="1"/>
</dbReference>
<dbReference type="PRINTS" id="PR00039">
    <property type="entry name" value="HTHLYSR"/>
</dbReference>
<evidence type="ECO:0000313" key="9">
    <source>
        <dbReference type="EMBL" id="PYA69895.1"/>
    </source>
</evidence>
<evidence type="ECO:0000256" key="4">
    <source>
        <dbReference type="ARBA" id="ARBA00023125"/>
    </source>
</evidence>